<dbReference type="GO" id="GO:0004674">
    <property type="term" value="F:protein serine/threonine kinase activity"/>
    <property type="evidence" value="ECO:0007669"/>
    <property type="project" value="UniProtKB-KW"/>
</dbReference>
<evidence type="ECO:0000256" key="2">
    <source>
        <dbReference type="ARBA" id="ARBA00022527"/>
    </source>
</evidence>
<feature type="domain" description="Protein kinase" evidence="14">
    <location>
        <begin position="136"/>
        <end position="454"/>
    </location>
</feature>
<comment type="catalytic activity">
    <reaction evidence="8">
        <text>L-threonyl-[protein] + ATP = O-phospho-L-threonyl-[protein] + ADP + H(+)</text>
        <dbReference type="Rhea" id="RHEA:46608"/>
        <dbReference type="Rhea" id="RHEA-COMP:11060"/>
        <dbReference type="Rhea" id="RHEA-COMP:11605"/>
        <dbReference type="ChEBI" id="CHEBI:15378"/>
        <dbReference type="ChEBI" id="CHEBI:30013"/>
        <dbReference type="ChEBI" id="CHEBI:30616"/>
        <dbReference type="ChEBI" id="CHEBI:61977"/>
        <dbReference type="ChEBI" id="CHEBI:456216"/>
        <dbReference type="EC" id="2.7.11.1"/>
    </reaction>
</comment>
<dbReference type="PANTHER" id="PTHR24342">
    <property type="entry name" value="SERINE/THREONINE-PROTEIN KINASE 17"/>
    <property type="match status" value="1"/>
</dbReference>
<evidence type="ECO:0000313" key="15">
    <source>
        <dbReference type="EMBL" id="KAF3845997.1"/>
    </source>
</evidence>
<evidence type="ECO:0000256" key="12">
    <source>
        <dbReference type="RuleBase" id="RU000304"/>
    </source>
</evidence>
<keyword evidence="6" id="KW-0418">Kinase</keyword>
<evidence type="ECO:0000256" key="5">
    <source>
        <dbReference type="ARBA" id="ARBA00022741"/>
    </source>
</evidence>
<dbReference type="PROSITE" id="PS50011">
    <property type="entry name" value="PROTEIN_KINASE_DOM"/>
    <property type="match status" value="1"/>
</dbReference>
<feature type="region of interest" description="Disordered" evidence="13">
    <location>
        <begin position="1"/>
        <end position="35"/>
    </location>
</feature>
<dbReference type="InterPro" id="IPR011009">
    <property type="entry name" value="Kinase-like_dom_sf"/>
</dbReference>
<dbReference type="OrthoDB" id="504170at2759"/>
<evidence type="ECO:0000256" key="13">
    <source>
        <dbReference type="SAM" id="MobiDB-lite"/>
    </source>
</evidence>
<keyword evidence="3" id="KW-0597">Phosphoprotein</keyword>
<name>A0A7J5YBR0_DISMA</name>
<dbReference type="Proteomes" id="UP000518266">
    <property type="component" value="Unassembled WGS sequence"/>
</dbReference>
<dbReference type="EC" id="2.7.11.1" evidence="1"/>
<dbReference type="SUPFAM" id="SSF56112">
    <property type="entry name" value="Protein kinase-like (PK-like)"/>
    <property type="match status" value="1"/>
</dbReference>
<feature type="compositionally biased region" description="Polar residues" evidence="13">
    <location>
        <begin position="18"/>
        <end position="32"/>
    </location>
</feature>
<evidence type="ECO:0000256" key="3">
    <source>
        <dbReference type="ARBA" id="ARBA00022553"/>
    </source>
</evidence>
<evidence type="ECO:0000313" key="16">
    <source>
        <dbReference type="Proteomes" id="UP000518266"/>
    </source>
</evidence>
<keyword evidence="4" id="KW-0808">Transferase</keyword>
<evidence type="ECO:0000256" key="6">
    <source>
        <dbReference type="ARBA" id="ARBA00022777"/>
    </source>
</evidence>
<dbReference type="InterPro" id="IPR008271">
    <property type="entry name" value="Ser/Thr_kinase_AS"/>
</dbReference>
<evidence type="ECO:0000256" key="9">
    <source>
        <dbReference type="ARBA" id="ARBA00048679"/>
    </source>
</evidence>
<dbReference type="FunFam" id="3.30.200.20:FF:000175">
    <property type="entry name" value="Serine/threonine-protein kinase 17B"/>
    <property type="match status" value="1"/>
</dbReference>
<proteinExistence type="inferred from homology"/>
<reference evidence="15 16" key="1">
    <citation type="submission" date="2020-03" db="EMBL/GenBank/DDBJ databases">
        <title>Dissostichus mawsoni Genome sequencing and assembly.</title>
        <authorList>
            <person name="Park H."/>
        </authorList>
    </citation>
    <scope>NUCLEOTIDE SEQUENCE [LARGE SCALE GENOMIC DNA]</scope>
    <source>
        <strain evidence="15">DM0001</strain>
        <tissue evidence="15">Muscle</tissue>
    </source>
</reference>
<dbReference type="InterPro" id="IPR017441">
    <property type="entry name" value="Protein_kinase_ATP_BS"/>
</dbReference>
<comment type="similarity">
    <text evidence="10">Belongs to the protein kinase superfamily. CAMK Ser/Thr protein kinase family. DAP kinase subfamily.</text>
</comment>
<dbReference type="GO" id="GO:0005634">
    <property type="term" value="C:nucleus"/>
    <property type="evidence" value="ECO:0007669"/>
    <property type="project" value="TreeGrafter"/>
</dbReference>
<protein>
    <recommendedName>
        <fullName evidence="1">non-specific serine/threonine protein kinase</fullName>
        <ecNumber evidence="1">2.7.11.1</ecNumber>
    </recommendedName>
</protein>
<dbReference type="AlphaFoldDB" id="A0A7J5YBR0"/>
<keyword evidence="16" id="KW-1185">Reference proteome</keyword>
<gene>
    <name evidence="15" type="ORF">F7725_003075</name>
</gene>
<evidence type="ECO:0000256" key="11">
    <source>
        <dbReference type="PROSITE-ProRule" id="PRU10141"/>
    </source>
</evidence>
<comment type="catalytic activity">
    <reaction evidence="9">
        <text>L-seryl-[protein] + ATP = O-phospho-L-seryl-[protein] + ADP + H(+)</text>
        <dbReference type="Rhea" id="RHEA:17989"/>
        <dbReference type="Rhea" id="RHEA-COMP:9863"/>
        <dbReference type="Rhea" id="RHEA-COMP:11604"/>
        <dbReference type="ChEBI" id="CHEBI:15378"/>
        <dbReference type="ChEBI" id="CHEBI:29999"/>
        <dbReference type="ChEBI" id="CHEBI:30616"/>
        <dbReference type="ChEBI" id="CHEBI:83421"/>
        <dbReference type="ChEBI" id="CHEBI:456216"/>
        <dbReference type="EC" id="2.7.11.1"/>
    </reaction>
</comment>
<dbReference type="Gene3D" id="3.30.200.20">
    <property type="entry name" value="Phosphorylase Kinase, domain 1"/>
    <property type="match status" value="1"/>
</dbReference>
<organism evidence="15 16">
    <name type="scientific">Dissostichus mawsoni</name>
    <name type="common">Antarctic cod</name>
    <dbReference type="NCBI Taxonomy" id="36200"/>
    <lineage>
        <taxon>Eukaryota</taxon>
        <taxon>Metazoa</taxon>
        <taxon>Chordata</taxon>
        <taxon>Craniata</taxon>
        <taxon>Vertebrata</taxon>
        <taxon>Euteleostomi</taxon>
        <taxon>Actinopterygii</taxon>
        <taxon>Neopterygii</taxon>
        <taxon>Teleostei</taxon>
        <taxon>Neoteleostei</taxon>
        <taxon>Acanthomorphata</taxon>
        <taxon>Eupercaria</taxon>
        <taxon>Perciformes</taxon>
        <taxon>Notothenioidei</taxon>
        <taxon>Nototheniidae</taxon>
        <taxon>Dissostichus</taxon>
    </lineage>
</organism>
<evidence type="ECO:0000256" key="7">
    <source>
        <dbReference type="ARBA" id="ARBA00022840"/>
    </source>
</evidence>
<evidence type="ECO:0000256" key="4">
    <source>
        <dbReference type="ARBA" id="ARBA00022679"/>
    </source>
</evidence>
<feature type="binding site" evidence="11">
    <location>
        <position position="165"/>
    </location>
    <ligand>
        <name>ATP</name>
        <dbReference type="ChEBI" id="CHEBI:30616"/>
    </ligand>
</feature>
<evidence type="ECO:0000256" key="8">
    <source>
        <dbReference type="ARBA" id="ARBA00047899"/>
    </source>
</evidence>
<comment type="caution">
    <text evidence="15">The sequence shown here is derived from an EMBL/GenBank/DDBJ whole genome shotgun (WGS) entry which is preliminary data.</text>
</comment>
<dbReference type="EMBL" id="JAAKFY010000014">
    <property type="protein sequence ID" value="KAF3845997.1"/>
    <property type="molecule type" value="Genomic_DNA"/>
</dbReference>
<dbReference type="SMART" id="SM00220">
    <property type="entry name" value="S_TKc"/>
    <property type="match status" value="1"/>
</dbReference>
<evidence type="ECO:0000259" key="14">
    <source>
        <dbReference type="PROSITE" id="PS50011"/>
    </source>
</evidence>
<accession>A0A7J5YBR0</accession>
<dbReference type="PROSITE" id="PS00107">
    <property type="entry name" value="PROTEIN_KINASE_ATP"/>
    <property type="match status" value="1"/>
</dbReference>
<dbReference type="Pfam" id="PF00069">
    <property type="entry name" value="Pkinase"/>
    <property type="match status" value="1"/>
</dbReference>
<keyword evidence="5 11" id="KW-0547">Nucleotide-binding</keyword>
<evidence type="ECO:0000256" key="10">
    <source>
        <dbReference type="ARBA" id="ARBA00060827"/>
    </source>
</evidence>
<dbReference type="PANTHER" id="PTHR24342:SF16">
    <property type="entry name" value="SERINE_THREONINE KINASE 17A-LIKE"/>
    <property type="match status" value="1"/>
</dbReference>
<dbReference type="GO" id="GO:0035556">
    <property type="term" value="P:intracellular signal transduction"/>
    <property type="evidence" value="ECO:0007669"/>
    <property type="project" value="TreeGrafter"/>
</dbReference>
<evidence type="ECO:0000256" key="1">
    <source>
        <dbReference type="ARBA" id="ARBA00012513"/>
    </source>
</evidence>
<dbReference type="Gene3D" id="1.10.510.10">
    <property type="entry name" value="Transferase(Phosphotransferase) domain 1"/>
    <property type="match status" value="1"/>
</dbReference>
<dbReference type="PROSITE" id="PS00108">
    <property type="entry name" value="PROTEIN_KINASE_ST"/>
    <property type="match status" value="1"/>
</dbReference>
<keyword evidence="2 12" id="KW-0723">Serine/threonine-protein kinase</keyword>
<sequence length="454" mass="50510">MYHKCKHQVAAKHHDTSQNDNTNSDAENSQSKMEADAFDRMSHVRVKSRSETAEDMVSCLWWSGNQAENARHSMYQALTCDVVKQENTLLSVILPAEDCFSSRATSMLESAKMSKNGMLTNIHTRIRSDPFTANYELVGKELGRGKFAVVKKCIEKATGRQCAAKFLRKRRKGQDCRMDILNEIAVLESAKANPYVVALYEVYETNNEIILVLDAAGGEIFDQCVADNDDAFTENDVIRLAKQILNGVAFLHRNNVVHLDLKPQNILLTCATPLGDIRIVDFGLSRRMDKTRSPGDPGHAREYRGPDLCHADGRVSFFGEEKQETFLNISQVNVDYSQDTFDGISSQAVDFIKSLLEESHGRRMPHPPLAELAPPSPLPPPPHISTRPASSLDEPETSQSESEPESPNPSPELDLIGSYLVCPGQGGLKAGRNAFSFRDPPFPTRPEIKHELIC</sequence>
<dbReference type="InterPro" id="IPR000719">
    <property type="entry name" value="Prot_kinase_dom"/>
</dbReference>
<dbReference type="GO" id="GO:0005524">
    <property type="term" value="F:ATP binding"/>
    <property type="evidence" value="ECO:0007669"/>
    <property type="project" value="UniProtKB-UniRule"/>
</dbReference>
<keyword evidence="7 11" id="KW-0067">ATP-binding</keyword>
<feature type="region of interest" description="Disordered" evidence="13">
    <location>
        <begin position="361"/>
        <end position="418"/>
    </location>
</feature>
<feature type="compositionally biased region" description="Basic residues" evidence="13">
    <location>
        <begin position="1"/>
        <end position="11"/>
    </location>
</feature>
<dbReference type="GO" id="GO:0043065">
    <property type="term" value="P:positive regulation of apoptotic process"/>
    <property type="evidence" value="ECO:0007669"/>
    <property type="project" value="TreeGrafter"/>
</dbReference>
<feature type="compositionally biased region" description="Pro residues" evidence="13">
    <location>
        <begin position="374"/>
        <end position="383"/>
    </location>
</feature>